<feature type="transmembrane region" description="Helical" evidence="11">
    <location>
        <begin position="463"/>
        <end position="483"/>
    </location>
</feature>
<evidence type="ECO:0000256" key="7">
    <source>
        <dbReference type="ARBA" id="ARBA00023136"/>
    </source>
</evidence>
<feature type="region of interest" description="Disordered" evidence="10">
    <location>
        <begin position="394"/>
        <end position="415"/>
    </location>
</feature>
<dbReference type="Proteomes" id="UP001604336">
    <property type="component" value="Unassembled WGS sequence"/>
</dbReference>
<dbReference type="Gene3D" id="3.20.20.80">
    <property type="entry name" value="Glycosidases"/>
    <property type="match status" value="1"/>
</dbReference>
<dbReference type="SMART" id="SM00768">
    <property type="entry name" value="X8"/>
    <property type="match status" value="1"/>
</dbReference>
<dbReference type="InterPro" id="IPR017853">
    <property type="entry name" value="GH"/>
</dbReference>
<evidence type="ECO:0000256" key="8">
    <source>
        <dbReference type="ARBA" id="ARBA00023295"/>
    </source>
</evidence>
<dbReference type="PANTHER" id="PTHR47681:SF3">
    <property type="entry name" value="PHOSPHATIDYLINOSITOL N-ACETYLGLUCOSAMINYLTRANSFERASE SUBUNIT P-RELATED"/>
    <property type="match status" value="1"/>
</dbReference>
<keyword evidence="3 11" id="KW-0812">Transmembrane</keyword>
<comment type="caution">
    <text evidence="13">The sequence shown here is derived from an EMBL/GenBank/DDBJ whole genome shotgun (WGS) entry which is preliminary data.</text>
</comment>
<dbReference type="InterPro" id="IPR013717">
    <property type="entry name" value="PIG-P"/>
</dbReference>
<dbReference type="AlphaFoldDB" id="A0ABD1Q4X8"/>
<proteinExistence type="inferred from homology"/>
<evidence type="ECO:0000256" key="10">
    <source>
        <dbReference type="SAM" id="MobiDB-lite"/>
    </source>
</evidence>
<dbReference type="Pfam" id="PF08510">
    <property type="entry name" value="PIG-P"/>
    <property type="match status" value="1"/>
</dbReference>
<sequence length="540" mass="59786">MYNSNLIKQILDRSGTPLHPEFTSSVYLYELFNEDFRSLPISEAHWGLFYGNSTPVYLLHVSWSGTFLANDTTNQTYCISTEGTETKTLQSALDWACGPGRANCANIQAGKNCYQPDGCRVARQLHGSTTSEVGVETETWHENSSWWVQPVNKPTCSVNRFCAVNLLTEHCKNKEIFLKPKASKVPLSMLTDKPTQKSIPVAIKNPKFASPMVPEGGFVKDVAYMVMDDQVVKPLSTIFILNLLNQYDVKESAALQGKEGLASVDPKLVELAVQNSKQTFGPVKSLFLPRISSFKSNLAAVFDINSSKGRSTSKREVGLGNKFSSDFVSKLTLRFFSSPTRLQSATGDWRVRKFDQPTVKCDEITRKIAMDEPCSVNSPRRVLSFSKNRRANVSFPDPDNRASSSSGIGVSGEHGPKPSEVYGFVGSITAVVATVIFIIWAYVPDCWLHSIGIYYYPSRYWAMAVPTYVMVTIVLAIGLYIGLNFMATPPPTSFEHNVCREQLSGIPLTDGDEQPIEPISDIGIDQINGIMFDNLNMNPA</sequence>
<evidence type="ECO:0000256" key="9">
    <source>
        <dbReference type="RuleBase" id="RU004335"/>
    </source>
</evidence>
<dbReference type="PANTHER" id="PTHR47681">
    <property type="entry name" value="PHOSPHATIDYLINOSITOL N-ACETYLGLUCOSAMINYLTRANSFERASE SUBUNIT P-RELATED"/>
    <property type="match status" value="1"/>
</dbReference>
<comment type="subcellular location">
    <subcellularLocation>
        <location evidence="1">Membrane</location>
        <topology evidence="1">Multi-pass membrane protein</topology>
    </subcellularLocation>
</comment>
<dbReference type="InterPro" id="IPR012946">
    <property type="entry name" value="X8"/>
</dbReference>
<accession>A0ABD1Q4X8</accession>
<feature type="domain" description="X8" evidence="12">
    <location>
        <begin position="76"/>
        <end position="158"/>
    </location>
</feature>
<keyword evidence="8" id="KW-0326">Glycosidase</keyword>
<keyword evidence="5" id="KW-0378">Hydrolase</keyword>
<keyword evidence="14" id="KW-1185">Reference proteome</keyword>
<evidence type="ECO:0000256" key="5">
    <source>
        <dbReference type="ARBA" id="ARBA00022801"/>
    </source>
</evidence>
<gene>
    <name evidence="13" type="ORF">Adt_37947</name>
</gene>
<protein>
    <submittedName>
        <fullName evidence="13">PIG-P domain-containing protein</fullName>
    </submittedName>
</protein>
<reference evidence="14" key="1">
    <citation type="submission" date="2024-07" db="EMBL/GenBank/DDBJ databases">
        <title>Two chromosome-level genome assemblies of Korean endemic species Abeliophyllum distichum and Forsythia ovata (Oleaceae).</title>
        <authorList>
            <person name="Jang H."/>
        </authorList>
    </citation>
    <scope>NUCLEOTIDE SEQUENCE [LARGE SCALE GENOMIC DNA]</scope>
</reference>
<evidence type="ECO:0000256" key="6">
    <source>
        <dbReference type="ARBA" id="ARBA00022989"/>
    </source>
</evidence>
<dbReference type="InterPro" id="IPR000490">
    <property type="entry name" value="Glyco_hydro_17"/>
</dbReference>
<keyword evidence="7 11" id="KW-0472">Membrane</keyword>
<evidence type="ECO:0000313" key="14">
    <source>
        <dbReference type="Proteomes" id="UP001604336"/>
    </source>
</evidence>
<evidence type="ECO:0000256" key="11">
    <source>
        <dbReference type="SAM" id="Phobius"/>
    </source>
</evidence>
<evidence type="ECO:0000313" key="13">
    <source>
        <dbReference type="EMBL" id="KAL2469811.1"/>
    </source>
</evidence>
<evidence type="ECO:0000259" key="12">
    <source>
        <dbReference type="SMART" id="SM00768"/>
    </source>
</evidence>
<feature type="transmembrane region" description="Helical" evidence="11">
    <location>
        <begin position="421"/>
        <end position="443"/>
    </location>
</feature>
<name>A0ABD1Q4X8_9LAMI</name>
<evidence type="ECO:0000256" key="2">
    <source>
        <dbReference type="ARBA" id="ARBA00008773"/>
    </source>
</evidence>
<organism evidence="13 14">
    <name type="scientific">Abeliophyllum distichum</name>
    <dbReference type="NCBI Taxonomy" id="126358"/>
    <lineage>
        <taxon>Eukaryota</taxon>
        <taxon>Viridiplantae</taxon>
        <taxon>Streptophyta</taxon>
        <taxon>Embryophyta</taxon>
        <taxon>Tracheophyta</taxon>
        <taxon>Spermatophyta</taxon>
        <taxon>Magnoliopsida</taxon>
        <taxon>eudicotyledons</taxon>
        <taxon>Gunneridae</taxon>
        <taxon>Pentapetalae</taxon>
        <taxon>asterids</taxon>
        <taxon>lamiids</taxon>
        <taxon>Lamiales</taxon>
        <taxon>Oleaceae</taxon>
        <taxon>Forsythieae</taxon>
        <taxon>Abeliophyllum</taxon>
    </lineage>
</organism>
<dbReference type="GO" id="GO:0016798">
    <property type="term" value="F:hydrolase activity, acting on glycosyl bonds"/>
    <property type="evidence" value="ECO:0007669"/>
    <property type="project" value="UniProtKB-KW"/>
</dbReference>
<evidence type="ECO:0000256" key="1">
    <source>
        <dbReference type="ARBA" id="ARBA00004141"/>
    </source>
</evidence>
<evidence type="ECO:0000256" key="4">
    <source>
        <dbReference type="ARBA" id="ARBA00022729"/>
    </source>
</evidence>
<keyword evidence="4" id="KW-0732">Signal</keyword>
<dbReference type="SUPFAM" id="SSF51445">
    <property type="entry name" value="(Trans)glycosidases"/>
    <property type="match status" value="1"/>
</dbReference>
<comment type="similarity">
    <text evidence="2 9">Belongs to the glycosyl hydrolase 17 family.</text>
</comment>
<keyword evidence="6 11" id="KW-1133">Transmembrane helix</keyword>
<evidence type="ECO:0000256" key="3">
    <source>
        <dbReference type="ARBA" id="ARBA00022692"/>
    </source>
</evidence>
<dbReference type="GO" id="GO:0016020">
    <property type="term" value="C:membrane"/>
    <property type="evidence" value="ECO:0007669"/>
    <property type="project" value="UniProtKB-SubCell"/>
</dbReference>
<dbReference type="EMBL" id="JBFOLK010000012">
    <property type="protein sequence ID" value="KAL2469811.1"/>
    <property type="molecule type" value="Genomic_DNA"/>
</dbReference>
<dbReference type="Pfam" id="PF00332">
    <property type="entry name" value="Glyco_hydro_17"/>
    <property type="match status" value="1"/>
</dbReference>